<name>A0A449A5H2_9BACT</name>
<protein>
    <recommendedName>
        <fullName evidence="3">ICEF Integrative Conjugal Element-II</fullName>
    </recommendedName>
</protein>
<sequence length="188" mass="22311">MIKEREARFSGYFGEKSDIQTFNLWKQNILDKGLSLNQTICEIIITHIKKEQEKQIIRSIKDDLFYAIRKAIFASMSSVYKEFQIRKTDENFKNKILNSKLDLISNILFKNIDINDEIFDEPSPKALNESLYFIQKAKNDEKTLKFLNETLTKNANKTEKIFDRFSKGDIFDEIHEEKLKKEIRNKNE</sequence>
<dbReference type="KEGG" id="mnu:NCTC10166_00452"/>
<dbReference type="OrthoDB" id="399152at2"/>
<keyword evidence="2" id="KW-1185">Reference proteome</keyword>
<accession>A0A449A5H2</accession>
<dbReference type="Proteomes" id="UP000289440">
    <property type="component" value="Chromosome"/>
</dbReference>
<reference evidence="1 2" key="1">
    <citation type="submission" date="2019-01" db="EMBL/GenBank/DDBJ databases">
        <authorList>
            <consortium name="Pathogen Informatics"/>
        </authorList>
    </citation>
    <scope>NUCLEOTIDE SEQUENCE [LARGE SCALE GENOMIC DNA]</scope>
    <source>
        <strain evidence="1 2">NCTC10166</strain>
    </source>
</reference>
<dbReference type="AlphaFoldDB" id="A0A449A5H2"/>
<evidence type="ECO:0000313" key="2">
    <source>
        <dbReference type="Proteomes" id="UP000289440"/>
    </source>
</evidence>
<proteinExistence type="predicted"/>
<evidence type="ECO:0000313" key="1">
    <source>
        <dbReference type="EMBL" id="VEU59474.1"/>
    </source>
</evidence>
<dbReference type="EMBL" id="LR214951">
    <property type="protein sequence ID" value="VEU59474.1"/>
    <property type="molecule type" value="Genomic_DNA"/>
</dbReference>
<dbReference type="NCBIfam" id="NF045893">
    <property type="entry name" value="ICE_Mbov_0398"/>
    <property type="match status" value="1"/>
</dbReference>
<dbReference type="RefSeq" id="WP_129719862.1">
    <property type="nucleotide sequence ID" value="NZ_LR214951.1"/>
</dbReference>
<organism evidence="1 2">
    <name type="scientific">Mesomycoplasma neurolyticum</name>
    <dbReference type="NCBI Taxonomy" id="2120"/>
    <lineage>
        <taxon>Bacteria</taxon>
        <taxon>Bacillati</taxon>
        <taxon>Mycoplasmatota</taxon>
        <taxon>Mycoplasmoidales</taxon>
        <taxon>Metamycoplasmataceae</taxon>
        <taxon>Mesomycoplasma</taxon>
    </lineage>
</organism>
<gene>
    <name evidence="1" type="ORF">NCTC10166_00452</name>
</gene>
<evidence type="ECO:0008006" key="3">
    <source>
        <dbReference type="Google" id="ProtNLM"/>
    </source>
</evidence>